<evidence type="ECO:0000313" key="7">
    <source>
        <dbReference type="EMBL" id="CAI8600666.1"/>
    </source>
</evidence>
<dbReference type="PRINTS" id="PR00382">
    <property type="entry name" value="LIPIDTRNSFER"/>
</dbReference>
<dbReference type="Pfam" id="PF00234">
    <property type="entry name" value="Tryp_alpha_amyl"/>
    <property type="match status" value="1"/>
</dbReference>
<proteinExistence type="inferred from homology"/>
<dbReference type="PROSITE" id="PS00597">
    <property type="entry name" value="PLANT_LTP"/>
    <property type="match status" value="1"/>
</dbReference>
<comment type="similarity">
    <text evidence="1 4">Belongs to the plant LTP family.</text>
</comment>
<dbReference type="PANTHER" id="PTHR33076">
    <property type="entry name" value="NON-SPECIFIC LIPID-TRANSFER PROTEIN 2-RELATED"/>
    <property type="match status" value="1"/>
</dbReference>
<keyword evidence="5" id="KW-0812">Transmembrane</keyword>
<comment type="function">
    <text evidence="4">Plant non-specific lipid-transfer proteins transfer phospholipids as well as galactolipids across membranes. May play a role in wax or cutin deposition in the cell walls of expanding epidermal cells and certain secretory tissues.</text>
</comment>
<dbReference type="InterPro" id="IPR000528">
    <property type="entry name" value="Plant_nsLTP"/>
</dbReference>
<sequence length="160" mass="17357">MQFHQKFITLLIFTPYLIFYIIPHPQRHYTPIKQTKKKYSKVARSMKLACIVLVMCMLVAPMAEAAFSCTTVMTDLGQCLTYLEAANSASPSEPCCAGLKKLLAAAPTVADRHAACNCLKSTAGAISNLNANNAAVLPGKCGVNLPYKFSTSTNCNTINF</sequence>
<dbReference type="EMBL" id="OX451737">
    <property type="protein sequence ID" value="CAI8600666.1"/>
    <property type="molecule type" value="Genomic_DNA"/>
</dbReference>
<name>A0AAV0ZSJ2_VICFA</name>
<protein>
    <recommendedName>
        <fullName evidence="4">Non-specific lipid-transfer protein</fullName>
    </recommendedName>
</protein>
<keyword evidence="2" id="KW-0732">Signal</keyword>
<organism evidence="7 8">
    <name type="scientific">Vicia faba</name>
    <name type="common">Broad bean</name>
    <name type="synonym">Faba vulgaris</name>
    <dbReference type="NCBI Taxonomy" id="3906"/>
    <lineage>
        <taxon>Eukaryota</taxon>
        <taxon>Viridiplantae</taxon>
        <taxon>Streptophyta</taxon>
        <taxon>Embryophyta</taxon>
        <taxon>Tracheophyta</taxon>
        <taxon>Spermatophyta</taxon>
        <taxon>Magnoliopsida</taxon>
        <taxon>eudicotyledons</taxon>
        <taxon>Gunneridae</taxon>
        <taxon>Pentapetalae</taxon>
        <taxon>rosids</taxon>
        <taxon>fabids</taxon>
        <taxon>Fabales</taxon>
        <taxon>Fabaceae</taxon>
        <taxon>Papilionoideae</taxon>
        <taxon>50 kb inversion clade</taxon>
        <taxon>NPAAA clade</taxon>
        <taxon>Hologalegina</taxon>
        <taxon>IRL clade</taxon>
        <taxon>Fabeae</taxon>
        <taxon>Vicia</taxon>
    </lineage>
</organism>
<reference evidence="7 8" key="1">
    <citation type="submission" date="2023-01" db="EMBL/GenBank/DDBJ databases">
        <authorList>
            <person name="Kreplak J."/>
        </authorList>
    </citation>
    <scope>NUCLEOTIDE SEQUENCE [LARGE SCALE GENOMIC DNA]</scope>
</reference>
<dbReference type="InterPro" id="IPR016140">
    <property type="entry name" value="Bifunc_inhib/LTP/seed_store"/>
</dbReference>
<evidence type="ECO:0000256" key="4">
    <source>
        <dbReference type="RuleBase" id="RU000628"/>
    </source>
</evidence>
<keyword evidence="4" id="KW-0813">Transport</keyword>
<evidence type="ECO:0000313" key="8">
    <source>
        <dbReference type="Proteomes" id="UP001157006"/>
    </source>
</evidence>
<feature type="transmembrane region" description="Helical" evidence="5">
    <location>
        <begin position="6"/>
        <end position="23"/>
    </location>
</feature>
<dbReference type="Proteomes" id="UP001157006">
    <property type="component" value="Chromosome 2"/>
</dbReference>
<feature type="transmembrane region" description="Helical" evidence="5">
    <location>
        <begin position="44"/>
        <end position="63"/>
    </location>
</feature>
<evidence type="ECO:0000256" key="1">
    <source>
        <dbReference type="ARBA" id="ARBA00009748"/>
    </source>
</evidence>
<feature type="domain" description="Bifunctional inhibitor/plant lipid transfer protein/seed storage helical" evidence="6">
    <location>
        <begin position="69"/>
        <end position="155"/>
    </location>
</feature>
<evidence type="ECO:0000259" key="6">
    <source>
        <dbReference type="SMART" id="SM00499"/>
    </source>
</evidence>
<dbReference type="Gene3D" id="1.10.110.10">
    <property type="entry name" value="Plant lipid-transfer and hydrophobic proteins"/>
    <property type="match status" value="1"/>
</dbReference>
<keyword evidence="4" id="KW-0446">Lipid-binding</keyword>
<gene>
    <name evidence="7" type="ORF">VFH_II234840</name>
</gene>
<keyword evidence="5" id="KW-1133">Transmembrane helix</keyword>
<dbReference type="SUPFAM" id="SSF47699">
    <property type="entry name" value="Bifunctional inhibitor/lipid-transfer protein/seed storage 2S albumin"/>
    <property type="match status" value="1"/>
</dbReference>
<dbReference type="GO" id="GO:0006869">
    <property type="term" value="P:lipid transport"/>
    <property type="evidence" value="ECO:0007669"/>
    <property type="project" value="InterPro"/>
</dbReference>
<evidence type="ECO:0000256" key="3">
    <source>
        <dbReference type="ARBA" id="ARBA00023157"/>
    </source>
</evidence>
<dbReference type="SMART" id="SM00499">
    <property type="entry name" value="AAI"/>
    <property type="match status" value="1"/>
</dbReference>
<evidence type="ECO:0000256" key="2">
    <source>
        <dbReference type="ARBA" id="ARBA00022729"/>
    </source>
</evidence>
<dbReference type="InterPro" id="IPR036312">
    <property type="entry name" value="Bifun_inhib/LTP/seed_sf"/>
</dbReference>
<evidence type="ECO:0000256" key="5">
    <source>
        <dbReference type="SAM" id="Phobius"/>
    </source>
</evidence>
<dbReference type="CDD" id="cd01960">
    <property type="entry name" value="nsLTP1"/>
    <property type="match status" value="1"/>
</dbReference>
<dbReference type="GO" id="GO:0008289">
    <property type="term" value="F:lipid binding"/>
    <property type="evidence" value="ECO:0007669"/>
    <property type="project" value="UniProtKB-KW"/>
</dbReference>
<keyword evidence="5" id="KW-0472">Membrane</keyword>
<keyword evidence="3" id="KW-1015">Disulfide bond</keyword>
<keyword evidence="8" id="KW-1185">Reference proteome</keyword>
<dbReference type="AlphaFoldDB" id="A0AAV0ZSJ2"/>
<accession>A0AAV0ZSJ2</accession>